<evidence type="ECO:0000313" key="1">
    <source>
        <dbReference type="EMBL" id="KKL89562.1"/>
    </source>
</evidence>
<dbReference type="Gene3D" id="3.90.550.10">
    <property type="entry name" value="Spore Coat Polysaccharide Biosynthesis Protein SpsA, Chain A"/>
    <property type="match status" value="1"/>
</dbReference>
<sequence length="113" mass="13532">YYGFASNILAANFVREVNAVTFACVMIRRDLIEEIKFDKRLPIDYNDIDFCIQAKQKGHKIYYTPWAVSLHFESATKEMTETEDFIYFEAKHRDYLRKFPTFEQRKQDMLQGL</sequence>
<dbReference type="AlphaFoldDB" id="A0A0F9IQY0"/>
<name>A0A0F9IQY0_9ZZZZ</name>
<comment type="caution">
    <text evidence="1">The sequence shown here is derived from an EMBL/GenBank/DDBJ whole genome shotgun (WGS) entry which is preliminary data.</text>
</comment>
<feature type="non-terminal residue" evidence="1">
    <location>
        <position position="1"/>
    </location>
</feature>
<organism evidence="1">
    <name type="scientific">marine sediment metagenome</name>
    <dbReference type="NCBI Taxonomy" id="412755"/>
    <lineage>
        <taxon>unclassified sequences</taxon>
        <taxon>metagenomes</taxon>
        <taxon>ecological metagenomes</taxon>
    </lineage>
</organism>
<dbReference type="PANTHER" id="PTHR43179:SF7">
    <property type="entry name" value="RHAMNOSYLTRANSFERASE WBBL"/>
    <property type="match status" value="1"/>
</dbReference>
<protein>
    <recommendedName>
        <fullName evidence="2">Glycosyltransferase 2-like domain-containing protein</fullName>
    </recommendedName>
</protein>
<dbReference type="SUPFAM" id="SSF53448">
    <property type="entry name" value="Nucleotide-diphospho-sugar transferases"/>
    <property type="match status" value="1"/>
</dbReference>
<dbReference type="InterPro" id="IPR029044">
    <property type="entry name" value="Nucleotide-diphossugar_trans"/>
</dbReference>
<gene>
    <name evidence="1" type="ORF">LCGC14_1913420</name>
</gene>
<accession>A0A0F9IQY0</accession>
<proteinExistence type="predicted"/>
<reference evidence="1" key="1">
    <citation type="journal article" date="2015" name="Nature">
        <title>Complex archaea that bridge the gap between prokaryotes and eukaryotes.</title>
        <authorList>
            <person name="Spang A."/>
            <person name="Saw J.H."/>
            <person name="Jorgensen S.L."/>
            <person name="Zaremba-Niedzwiedzka K."/>
            <person name="Martijn J."/>
            <person name="Lind A.E."/>
            <person name="van Eijk R."/>
            <person name="Schleper C."/>
            <person name="Guy L."/>
            <person name="Ettema T.J."/>
        </authorList>
    </citation>
    <scope>NUCLEOTIDE SEQUENCE</scope>
</reference>
<dbReference type="EMBL" id="LAZR01020252">
    <property type="protein sequence ID" value="KKL89562.1"/>
    <property type="molecule type" value="Genomic_DNA"/>
</dbReference>
<dbReference type="PANTHER" id="PTHR43179">
    <property type="entry name" value="RHAMNOSYLTRANSFERASE WBBL"/>
    <property type="match status" value="1"/>
</dbReference>
<evidence type="ECO:0008006" key="2">
    <source>
        <dbReference type="Google" id="ProtNLM"/>
    </source>
</evidence>